<evidence type="ECO:0000313" key="5">
    <source>
        <dbReference type="EMBL" id="MDP9845855.1"/>
    </source>
</evidence>
<reference evidence="5 6" key="1">
    <citation type="submission" date="2023-07" db="EMBL/GenBank/DDBJ databases">
        <title>Sequencing the genomes of 1000 actinobacteria strains.</title>
        <authorList>
            <person name="Klenk H.-P."/>
        </authorList>
    </citation>
    <scope>NUCLEOTIDE SEQUENCE [LARGE SCALE GENOMIC DNA]</scope>
    <source>
        <strain evidence="5 6">DSM 46740</strain>
    </source>
</reference>
<dbReference type="PANTHER" id="PTHR30466:SF11">
    <property type="entry name" value="FLAVIN-DEPENDENT MONOOXYGENASE, REDUCTASE SUBUNIT HSAB"/>
    <property type="match status" value="1"/>
</dbReference>
<dbReference type="SMART" id="SM00903">
    <property type="entry name" value="Flavin_Reduct"/>
    <property type="match status" value="1"/>
</dbReference>
<feature type="region of interest" description="Disordered" evidence="3">
    <location>
        <begin position="1"/>
        <end position="27"/>
    </location>
</feature>
<comment type="similarity">
    <text evidence="1">Belongs to the non-flavoprotein flavin reductase family.</text>
</comment>
<keyword evidence="2" id="KW-0560">Oxidoreductase</keyword>
<keyword evidence="6" id="KW-1185">Reference proteome</keyword>
<evidence type="ECO:0000256" key="3">
    <source>
        <dbReference type="SAM" id="MobiDB-lite"/>
    </source>
</evidence>
<evidence type="ECO:0000256" key="1">
    <source>
        <dbReference type="ARBA" id="ARBA00008898"/>
    </source>
</evidence>
<dbReference type="Gene3D" id="2.30.110.10">
    <property type="entry name" value="Electron Transport, Fmn-binding Protein, Chain A"/>
    <property type="match status" value="1"/>
</dbReference>
<dbReference type="EMBL" id="JAUSQU010000001">
    <property type="protein sequence ID" value="MDP9845855.1"/>
    <property type="molecule type" value="Genomic_DNA"/>
</dbReference>
<dbReference type="Proteomes" id="UP001225356">
    <property type="component" value="Unassembled WGS sequence"/>
</dbReference>
<feature type="compositionally biased region" description="Low complexity" evidence="3">
    <location>
        <begin position="8"/>
        <end position="19"/>
    </location>
</feature>
<dbReference type="Pfam" id="PF01613">
    <property type="entry name" value="Flavin_Reduct"/>
    <property type="match status" value="1"/>
</dbReference>
<protein>
    <submittedName>
        <fullName evidence="5">Flavin reductase (DIM6/NTAB) family NADH-FMN oxidoreductase RutF</fullName>
    </submittedName>
</protein>
<feature type="domain" description="Flavin reductase like" evidence="4">
    <location>
        <begin position="35"/>
        <end position="180"/>
    </location>
</feature>
<dbReference type="SUPFAM" id="SSF50475">
    <property type="entry name" value="FMN-binding split barrel"/>
    <property type="match status" value="1"/>
</dbReference>
<sequence>MSTPAASPRPVSPHLVSPHPVSPRPVDGRRFRSVLGRFATGVVAITAVDPDSGEPCGLTANSFTSVSLDPPLVAFCVAHTSTSWPRLRAARIQTVNVLAEHQRSVCAALASKGGDKFAGLGWTESPGGNPVIDDVLAWIDCSTEAEYPAGDHAIVVSRVHNLGIHGDGGPLVFFQGDYGRFRA</sequence>
<name>A0ABT9QHK9_9ACTN</name>
<dbReference type="InterPro" id="IPR002563">
    <property type="entry name" value="Flavin_Rdtase-like_dom"/>
</dbReference>
<evidence type="ECO:0000256" key="2">
    <source>
        <dbReference type="ARBA" id="ARBA00023002"/>
    </source>
</evidence>
<proteinExistence type="inferred from homology"/>
<evidence type="ECO:0000259" key="4">
    <source>
        <dbReference type="SMART" id="SM00903"/>
    </source>
</evidence>
<evidence type="ECO:0000313" key="6">
    <source>
        <dbReference type="Proteomes" id="UP001225356"/>
    </source>
</evidence>
<dbReference type="PANTHER" id="PTHR30466">
    <property type="entry name" value="FLAVIN REDUCTASE"/>
    <property type="match status" value="1"/>
</dbReference>
<dbReference type="RefSeq" id="WP_307561829.1">
    <property type="nucleotide sequence ID" value="NZ_JAUSQU010000001.1"/>
</dbReference>
<organism evidence="5 6">
    <name type="scientific">Streptosporangium lutulentum</name>
    <dbReference type="NCBI Taxonomy" id="1461250"/>
    <lineage>
        <taxon>Bacteria</taxon>
        <taxon>Bacillati</taxon>
        <taxon>Actinomycetota</taxon>
        <taxon>Actinomycetes</taxon>
        <taxon>Streptosporangiales</taxon>
        <taxon>Streptosporangiaceae</taxon>
        <taxon>Streptosporangium</taxon>
    </lineage>
</organism>
<dbReference type="InterPro" id="IPR012349">
    <property type="entry name" value="Split_barrel_FMN-bd"/>
</dbReference>
<accession>A0ABT9QHK9</accession>
<comment type="caution">
    <text evidence="5">The sequence shown here is derived from an EMBL/GenBank/DDBJ whole genome shotgun (WGS) entry which is preliminary data.</text>
</comment>
<dbReference type="InterPro" id="IPR050268">
    <property type="entry name" value="NADH-dep_flavin_reductase"/>
</dbReference>
<gene>
    <name evidence="5" type="ORF">J2853_005066</name>
</gene>